<sequence length="253" mass="27842">MRERTGFRAWRAEPRHGQFVTRSGAMMEDGDILTPMEQSHRVYTICQAKISTITNSNQNPGDVPVNVVSLMPGQAPSSSNTRVSDGDKAGAMLLFSGLFLGLVGMTFTAMGWTKYNSSHSYDWTQLLGPILLSVGGPSFIFTRFNQPITLHRATVVQYIPPPYTSVVPDQSLGPVNGLHSNHQPLAVTVNTPPQYYNMHPVENPGFNSGEHEDATAEQRENRNRSVSEEEEKEEASTGDSTSSPPAYKDLFHS</sequence>
<feature type="transmembrane region" description="Helical" evidence="2">
    <location>
        <begin position="123"/>
        <end position="142"/>
    </location>
</feature>
<dbReference type="EMBL" id="JAAMOB010000005">
    <property type="protein sequence ID" value="KAF4113195.1"/>
    <property type="molecule type" value="Genomic_DNA"/>
</dbReference>
<evidence type="ECO:0000256" key="2">
    <source>
        <dbReference type="SAM" id="Phobius"/>
    </source>
</evidence>
<evidence type="ECO:0008006" key="5">
    <source>
        <dbReference type="Google" id="ProtNLM"/>
    </source>
</evidence>
<reference evidence="3 4" key="1">
    <citation type="submission" date="2020-04" db="EMBL/GenBank/DDBJ databases">
        <title>Chromosome-level genome assembly of a cyprinid fish Onychostoma macrolepis by integration of Nanopore Sequencing, Bionano and Hi-C technology.</title>
        <authorList>
            <person name="Wang D."/>
        </authorList>
    </citation>
    <scope>NUCLEOTIDE SEQUENCE [LARGE SCALE GENOMIC DNA]</scope>
    <source>
        <strain evidence="3">SWU-2019</strain>
        <tissue evidence="3">Muscle</tissue>
    </source>
</reference>
<evidence type="ECO:0000256" key="1">
    <source>
        <dbReference type="SAM" id="MobiDB-lite"/>
    </source>
</evidence>
<protein>
    <recommendedName>
        <fullName evidence="5">Transmembrane protein 174</fullName>
    </recommendedName>
</protein>
<gene>
    <name evidence="3" type="ORF">G5714_005740</name>
</gene>
<evidence type="ECO:0000313" key="4">
    <source>
        <dbReference type="Proteomes" id="UP000579812"/>
    </source>
</evidence>
<dbReference type="AlphaFoldDB" id="A0A7J6D1W3"/>
<organism evidence="3 4">
    <name type="scientific">Onychostoma macrolepis</name>
    <dbReference type="NCBI Taxonomy" id="369639"/>
    <lineage>
        <taxon>Eukaryota</taxon>
        <taxon>Metazoa</taxon>
        <taxon>Chordata</taxon>
        <taxon>Craniata</taxon>
        <taxon>Vertebrata</taxon>
        <taxon>Euteleostomi</taxon>
        <taxon>Actinopterygii</taxon>
        <taxon>Neopterygii</taxon>
        <taxon>Teleostei</taxon>
        <taxon>Ostariophysi</taxon>
        <taxon>Cypriniformes</taxon>
        <taxon>Cyprinidae</taxon>
        <taxon>Acrossocheilinae</taxon>
        <taxon>Onychostoma</taxon>
    </lineage>
</organism>
<dbReference type="PANTHER" id="PTHR31020:SF1">
    <property type="entry name" value="TRANSMEMBRANE PROTEIN 174"/>
    <property type="match status" value="1"/>
</dbReference>
<proteinExistence type="predicted"/>
<keyword evidence="4" id="KW-1185">Reference proteome</keyword>
<keyword evidence="2" id="KW-1133">Transmembrane helix</keyword>
<name>A0A7J6D1W3_9TELE</name>
<feature type="transmembrane region" description="Helical" evidence="2">
    <location>
        <begin position="91"/>
        <end position="111"/>
    </location>
</feature>
<accession>A0A7J6D1W3</accession>
<feature type="compositionally biased region" description="Basic and acidic residues" evidence="1">
    <location>
        <begin position="209"/>
        <end position="227"/>
    </location>
</feature>
<keyword evidence="2" id="KW-0472">Membrane</keyword>
<dbReference type="Proteomes" id="UP000579812">
    <property type="component" value="Unassembled WGS sequence"/>
</dbReference>
<keyword evidence="2" id="KW-0812">Transmembrane</keyword>
<dbReference type="PANTHER" id="PTHR31020">
    <property type="entry name" value="TRANSMEMBRANE PROTEIN 174"/>
    <property type="match status" value="1"/>
</dbReference>
<feature type="region of interest" description="Disordered" evidence="1">
    <location>
        <begin position="192"/>
        <end position="253"/>
    </location>
</feature>
<dbReference type="Pfam" id="PF15029">
    <property type="entry name" value="TMEM174"/>
    <property type="match status" value="1"/>
</dbReference>
<dbReference type="InterPro" id="IPR027835">
    <property type="entry name" value="TMEM174"/>
</dbReference>
<comment type="caution">
    <text evidence="3">The sequence shown here is derived from an EMBL/GenBank/DDBJ whole genome shotgun (WGS) entry which is preliminary data.</text>
</comment>
<evidence type="ECO:0000313" key="3">
    <source>
        <dbReference type="EMBL" id="KAF4113195.1"/>
    </source>
</evidence>